<feature type="region of interest" description="Disordered" evidence="1">
    <location>
        <begin position="1"/>
        <end position="50"/>
    </location>
</feature>
<dbReference type="AlphaFoldDB" id="A0AAN8S4G2"/>
<evidence type="ECO:0000313" key="2">
    <source>
        <dbReference type="EMBL" id="KAK6636099.1"/>
    </source>
</evidence>
<accession>A0AAN8S4G2</accession>
<dbReference type="Proteomes" id="UP001372834">
    <property type="component" value="Unassembled WGS sequence"/>
</dbReference>
<name>A0AAN8S4G2_POLSC</name>
<dbReference type="EMBL" id="JAWJWE010000004">
    <property type="protein sequence ID" value="KAK6636099.1"/>
    <property type="molecule type" value="Genomic_DNA"/>
</dbReference>
<reference evidence="2 3" key="1">
    <citation type="submission" date="2023-10" db="EMBL/GenBank/DDBJ databases">
        <title>Genomes of two closely related lineages of the louse Polyplax serrata with different host specificities.</title>
        <authorList>
            <person name="Martinu J."/>
            <person name="Tarabai H."/>
            <person name="Stefka J."/>
            <person name="Hypsa V."/>
        </authorList>
    </citation>
    <scope>NUCLEOTIDE SEQUENCE [LARGE SCALE GENOMIC DNA]</scope>
    <source>
        <strain evidence="2">HR10_N</strain>
    </source>
</reference>
<evidence type="ECO:0000256" key="1">
    <source>
        <dbReference type="SAM" id="MobiDB-lite"/>
    </source>
</evidence>
<sequence>MDKQWKKVKKKDEDDEETICLPSDSYGMGGGEEEEEREEPNTQKPSRCGGQLKRLPAQKLDAPSDILRVYCFTDESLTPSPSLIKRFVCGDGGSCPALYRHMSASTLSNLTPVSLSGSLHLSNHKVWFRQFEVEQKRRKFCRPYEQKQKRRPILNESGSVRPVPGYRYPLWAKVSLG</sequence>
<evidence type="ECO:0000313" key="3">
    <source>
        <dbReference type="Proteomes" id="UP001372834"/>
    </source>
</evidence>
<protein>
    <submittedName>
        <fullName evidence="2">Uncharacterized protein</fullName>
    </submittedName>
</protein>
<organism evidence="2 3">
    <name type="scientific">Polyplax serrata</name>
    <name type="common">Common mouse louse</name>
    <dbReference type="NCBI Taxonomy" id="468196"/>
    <lineage>
        <taxon>Eukaryota</taxon>
        <taxon>Metazoa</taxon>
        <taxon>Ecdysozoa</taxon>
        <taxon>Arthropoda</taxon>
        <taxon>Hexapoda</taxon>
        <taxon>Insecta</taxon>
        <taxon>Pterygota</taxon>
        <taxon>Neoptera</taxon>
        <taxon>Paraneoptera</taxon>
        <taxon>Psocodea</taxon>
        <taxon>Troctomorpha</taxon>
        <taxon>Phthiraptera</taxon>
        <taxon>Anoplura</taxon>
        <taxon>Polyplacidae</taxon>
        <taxon>Polyplax</taxon>
    </lineage>
</organism>
<proteinExistence type="predicted"/>
<comment type="caution">
    <text evidence="2">The sequence shown here is derived from an EMBL/GenBank/DDBJ whole genome shotgun (WGS) entry which is preliminary data.</text>
</comment>
<gene>
    <name evidence="2" type="ORF">RUM43_009751</name>
</gene>